<proteinExistence type="inferred from homology"/>
<comment type="caution">
    <text evidence="7">The sequence shown here is derived from an EMBL/GenBank/DDBJ whole genome shotgun (WGS) entry which is preliminary data.</text>
</comment>
<keyword evidence="3" id="KW-0378">Hydrolase</keyword>
<name>A0A2G8LLR1_STIJA</name>
<dbReference type="GO" id="GO:0070292">
    <property type="term" value="P:N-acylphosphatidylethanolamine metabolic process"/>
    <property type="evidence" value="ECO:0007669"/>
    <property type="project" value="TreeGrafter"/>
</dbReference>
<evidence type="ECO:0000259" key="6">
    <source>
        <dbReference type="PROSITE" id="PS51934"/>
    </source>
</evidence>
<evidence type="ECO:0000256" key="5">
    <source>
        <dbReference type="SAM" id="Phobius"/>
    </source>
</evidence>
<dbReference type="GO" id="GO:0004623">
    <property type="term" value="F:phospholipase A2 activity"/>
    <property type="evidence" value="ECO:0007669"/>
    <property type="project" value="TreeGrafter"/>
</dbReference>
<dbReference type="Pfam" id="PF04970">
    <property type="entry name" value="LRAT"/>
    <property type="match status" value="1"/>
</dbReference>
<dbReference type="PROSITE" id="PS51934">
    <property type="entry name" value="LRAT"/>
    <property type="match status" value="1"/>
</dbReference>
<dbReference type="EMBL" id="MRZV01000039">
    <property type="protein sequence ID" value="PIK61183.1"/>
    <property type="molecule type" value="Genomic_DNA"/>
</dbReference>
<feature type="transmembrane region" description="Helical" evidence="5">
    <location>
        <begin position="301"/>
        <end position="329"/>
    </location>
</feature>
<reference evidence="7 8" key="1">
    <citation type="journal article" date="2017" name="PLoS Biol.">
        <title>The sea cucumber genome provides insights into morphological evolution and visceral regeneration.</title>
        <authorList>
            <person name="Zhang X."/>
            <person name="Sun L."/>
            <person name="Yuan J."/>
            <person name="Sun Y."/>
            <person name="Gao Y."/>
            <person name="Zhang L."/>
            <person name="Li S."/>
            <person name="Dai H."/>
            <person name="Hamel J.F."/>
            <person name="Liu C."/>
            <person name="Yu Y."/>
            <person name="Liu S."/>
            <person name="Lin W."/>
            <person name="Guo K."/>
            <person name="Jin S."/>
            <person name="Xu P."/>
            <person name="Storey K.B."/>
            <person name="Huan P."/>
            <person name="Zhang T."/>
            <person name="Zhou Y."/>
            <person name="Zhang J."/>
            <person name="Lin C."/>
            <person name="Li X."/>
            <person name="Xing L."/>
            <person name="Huo D."/>
            <person name="Sun M."/>
            <person name="Wang L."/>
            <person name="Mercier A."/>
            <person name="Li F."/>
            <person name="Yang H."/>
            <person name="Xiang J."/>
        </authorList>
    </citation>
    <scope>NUCLEOTIDE SEQUENCE [LARGE SCALE GENOMIC DNA]</scope>
    <source>
        <strain evidence="7">Shaxun</strain>
        <tissue evidence="7">Muscle</tissue>
    </source>
</reference>
<dbReference type="PANTHER" id="PTHR13943:SF77">
    <property type="entry name" value="LRAT DOMAIN-CONTAINING PROTEIN"/>
    <property type="match status" value="1"/>
</dbReference>
<gene>
    <name evidence="7" type="ORF">BSL78_01910</name>
</gene>
<evidence type="ECO:0000256" key="1">
    <source>
        <dbReference type="ARBA" id="ARBA00007824"/>
    </source>
</evidence>
<keyword evidence="8" id="KW-1185">Reference proteome</keyword>
<dbReference type="PANTHER" id="PTHR13943">
    <property type="entry name" value="HRAS-LIKE SUPPRESSOR - RELATED"/>
    <property type="match status" value="1"/>
</dbReference>
<dbReference type="GO" id="GO:0008970">
    <property type="term" value="F:phospholipase A1 activity"/>
    <property type="evidence" value="ECO:0007669"/>
    <property type="project" value="TreeGrafter"/>
</dbReference>
<evidence type="ECO:0000256" key="4">
    <source>
        <dbReference type="ARBA" id="ARBA00023098"/>
    </source>
</evidence>
<keyword evidence="5" id="KW-0472">Membrane</keyword>
<keyword evidence="2" id="KW-0808">Transferase</keyword>
<evidence type="ECO:0000256" key="3">
    <source>
        <dbReference type="ARBA" id="ARBA00022801"/>
    </source>
</evidence>
<keyword evidence="5" id="KW-1133">Transmembrane helix</keyword>
<feature type="transmembrane region" description="Helical" evidence="5">
    <location>
        <begin position="258"/>
        <end position="280"/>
    </location>
</feature>
<dbReference type="Proteomes" id="UP000230750">
    <property type="component" value="Unassembled WGS sequence"/>
</dbReference>
<dbReference type="Gene3D" id="3.90.1720.10">
    <property type="entry name" value="endopeptidase domain like (from Nostoc punctiforme)"/>
    <property type="match status" value="1"/>
</dbReference>
<dbReference type="GO" id="GO:0005737">
    <property type="term" value="C:cytoplasm"/>
    <property type="evidence" value="ECO:0007669"/>
    <property type="project" value="TreeGrafter"/>
</dbReference>
<comment type="similarity">
    <text evidence="1">Belongs to the H-rev107 family.</text>
</comment>
<evidence type="ECO:0000313" key="8">
    <source>
        <dbReference type="Proteomes" id="UP000230750"/>
    </source>
</evidence>
<dbReference type="AlphaFoldDB" id="A0A2G8LLR1"/>
<evidence type="ECO:0000313" key="7">
    <source>
        <dbReference type="EMBL" id="PIK61183.1"/>
    </source>
</evidence>
<keyword evidence="4" id="KW-0443">Lipid metabolism</keyword>
<sequence>MSQEFINVDSASSETKCMCLESDERFHKTYSDNDHEGRDVILCERCGSENREITGCDANEESPTANTELKDQSSCTVINTQAEARKRLQAGDHVAWRRKKVIGLTTLKYDHHGIVESIDEENMIIIEYRKLTNSTTITIQQTTYSLSCPDQMGYGNFYCINYPRLLTKLNPPRLVISRALSKLGKRGYNLLFNNCESFATFCKRGVARSLQVSENICKVVTTIARELQTVCMSPRFVALFWNFAGAEGIETLTKQTNLVGGVLYLVFEGMLCFVDIYKLYGQRHDEGITKKQFKELVVERVVLSVSKVIVGTTTGILGGLAGTIVGGAIGGVVTLGSVPGIVIGANVGTFIGSVAGGVGGVATLSGCRTILRSLLNSVDVKSITSLKLGDHVILLGEAFLHPRCHAIISGIDRADKKIKVIRNYYKRGVVEEWIVYGPMKKMVYNVGECYSVPKVLENARSKLGKKRYSIATYNCKTFAVEQKMKKELNF</sequence>
<feature type="domain" description="LRAT" evidence="6">
    <location>
        <begin position="101"/>
        <end position="211"/>
    </location>
</feature>
<organism evidence="7 8">
    <name type="scientific">Stichopus japonicus</name>
    <name type="common">Sea cucumber</name>
    <dbReference type="NCBI Taxonomy" id="307972"/>
    <lineage>
        <taxon>Eukaryota</taxon>
        <taxon>Metazoa</taxon>
        <taxon>Echinodermata</taxon>
        <taxon>Eleutherozoa</taxon>
        <taxon>Echinozoa</taxon>
        <taxon>Holothuroidea</taxon>
        <taxon>Aspidochirotacea</taxon>
        <taxon>Aspidochirotida</taxon>
        <taxon>Stichopodidae</taxon>
        <taxon>Apostichopus</taxon>
    </lineage>
</organism>
<dbReference type="GO" id="GO:0016410">
    <property type="term" value="F:N-acyltransferase activity"/>
    <property type="evidence" value="ECO:0007669"/>
    <property type="project" value="TreeGrafter"/>
</dbReference>
<dbReference type="OrthoDB" id="421951at2759"/>
<protein>
    <submittedName>
        <fullName evidence="7">PspA/IM30 family protein</fullName>
    </submittedName>
</protein>
<dbReference type="InterPro" id="IPR007053">
    <property type="entry name" value="LRAT_dom"/>
</dbReference>
<feature type="transmembrane region" description="Helical" evidence="5">
    <location>
        <begin position="341"/>
        <end position="364"/>
    </location>
</feature>
<evidence type="ECO:0000256" key="2">
    <source>
        <dbReference type="ARBA" id="ARBA00022679"/>
    </source>
</evidence>
<dbReference type="InterPro" id="IPR051496">
    <property type="entry name" value="H-rev107_PLA/AT"/>
</dbReference>
<accession>A0A2G8LLR1</accession>
<keyword evidence="5" id="KW-0812">Transmembrane</keyword>